<protein>
    <submittedName>
        <fullName evidence="1">Uncharacterized protein</fullName>
    </submittedName>
</protein>
<proteinExistence type="predicted"/>
<name>A0A0A9HKL0_ARUDO</name>
<sequence>MILEVYSCTGYKVRSFKRGTFGIVMVSNFLVLRDAQSFYFRANK</sequence>
<dbReference type="EMBL" id="GBRH01160221">
    <property type="protein sequence ID" value="JAE37675.1"/>
    <property type="molecule type" value="Transcribed_RNA"/>
</dbReference>
<organism evidence="1">
    <name type="scientific">Arundo donax</name>
    <name type="common">Giant reed</name>
    <name type="synonym">Donax arundinaceus</name>
    <dbReference type="NCBI Taxonomy" id="35708"/>
    <lineage>
        <taxon>Eukaryota</taxon>
        <taxon>Viridiplantae</taxon>
        <taxon>Streptophyta</taxon>
        <taxon>Embryophyta</taxon>
        <taxon>Tracheophyta</taxon>
        <taxon>Spermatophyta</taxon>
        <taxon>Magnoliopsida</taxon>
        <taxon>Liliopsida</taxon>
        <taxon>Poales</taxon>
        <taxon>Poaceae</taxon>
        <taxon>PACMAD clade</taxon>
        <taxon>Arundinoideae</taxon>
        <taxon>Arundineae</taxon>
        <taxon>Arundo</taxon>
    </lineage>
</organism>
<reference evidence="1" key="1">
    <citation type="submission" date="2014-09" db="EMBL/GenBank/DDBJ databases">
        <authorList>
            <person name="Magalhaes I.L.F."/>
            <person name="Oliveira U."/>
            <person name="Santos F.R."/>
            <person name="Vidigal T.H.D.A."/>
            <person name="Brescovit A.D."/>
            <person name="Santos A.J."/>
        </authorList>
    </citation>
    <scope>NUCLEOTIDE SEQUENCE</scope>
    <source>
        <tissue evidence="1">Shoot tissue taken approximately 20 cm above the soil surface</tissue>
    </source>
</reference>
<evidence type="ECO:0000313" key="1">
    <source>
        <dbReference type="EMBL" id="JAE37675.1"/>
    </source>
</evidence>
<reference evidence="1" key="2">
    <citation type="journal article" date="2015" name="Data Brief">
        <title>Shoot transcriptome of the giant reed, Arundo donax.</title>
        <authorList>
            <person name="Barrero R.A."/>
            <person name="Guerrero F.D."/>
            <person name="Moolhuijzen P."/>
            <person name="Goolsby J.A."/>
            <person name="Tidwell J."/>
            <person name="Bellgard S.E."/>
            <person name="Bellgard M.I."/>
        </authorList>
    </citation>
    <scope>NUCLEOTIDE SEQUENCE</scope>
    <source>
        <tissue evidence="1">Shoot tissue taken approximately 20 cm above the soil surface</tissue>
    </source>
</reference>
<accession>A0A0A9HKL0</accession>
<dbReference type="AlphaFoldDB" id="A0A0A9HKL0"/>